<dbReference type="Proteomes" id="UP000605970">
    <property type="component" value="Unassembled WGS sequence"/>
</dbReference>
<protein>
    <submittedName>
        <fullName evidence="3">Uncharacterized protein</fullName>
    </submittedName>
</protein>
<feature type="chain" id="PRO_5035814030" evidence="2">
    <location>
        <begin position="25"/>
        <end position="272"/>
    </location>
</feature>
<evidence type="ECO:0000313" key="4">
    <source>
        <dbReference type="Proteomes" id="UP000605970"/>
    </source>
</evidence>
<keyword evidence="1" id="KW-0472">Membrane</keyword>
<keyword evidence="4" id="KW-1185">Reference proteome</keyword>
<dbReference type="OrthoDB" id="5898991at2759"/>
<evidence type="ECO:0000313" key="3">
    <source>
        <dbReference type="EMBL" id="KAF7632481.1"/>
    </source>
</evidence>
<evidence type="ECO:0000256" key="1">
    <source>
        <dbReference type="SAM" id="Phobius"/>
    </source>
</evidence>
<keyword evidence="1" id="KW-0812">Transmembrane</keyword>
<keyword evidence="2" id="KW-0732">Signal</keyword>
<accession>A0A8S9ZGX0</accession>
<reference evidence="3" key="1">
    <citation type="journal article" date="2020" name="Ecol. Evol.">
        <title>Genome structure and content of the rice root-knot nematode (Meloidogyne graminicola).</title>
        <authorList>
            <person name="Phan N.T."/>
            <person name="Danchin E.G.J."/>
            <person name="Klopp C."/>
            <person name="Perfus-Barbeoch L."/>
            <person name="Kozlowski D.K."/>
            <person name="Koutsovoulos G.D."/>
            <person name="Lopez-Roques C."/>
            <person name="Bouchez O."/>
            <person name="Zahm M."/>
            <person name="Besnard G."/>
            <person name="Bellafiore S."/>
        </authorList>
    </citation>
    <scope>NUCLEOTIDE SEQUENCE</scope>
    <source>
        <strain evidence="3">VN-18</strain>
    </source>
</reference>
<name>A0A8S9ZGX0_9BILA</name>
<sequence length="272" mass="31093">MLLSNNIIILLNLLTTLTIKEICASSLFLPNATIILNKIFSEKDKNNHLFELTSKVNKSKINLIEKTEANLVYILLKNISRNVIKINDNNHRKHYRKKRRIPLSSISKLLGKLTGRAKVSPTIDKVDDVFLVGSKMAMKNGGDKIDDLILSNKNFGNTPIRGMNRRNNYRPYEPPQFYTAKDEIQKAKSQVLTGTNLALAAGGIATGAWYFSGEHTSFITIIFGILLISLLFTILIFLYCFFFRRKKRGYYAVNNDTYALMSFVKKFLFYLF</sequence>
<feature type="transmembrane region" description="Helical" evidence="1">
    <location>
        <begin position="218"/>
        <end position="242"/>
    </location>
</feature>
<dbReference type="EMBL" id="JABEBT010000101">
    <property type="protein sequence ID" value="KAF7632481.1"/>
    <property type="molecule type" value="Genomic_DNA"/>
</dbReference>
<feature type="transmembrane region" description="Helical" evidence="1">
    <location>
        <begin position="191"/>
        <end position="212"/>
    </location>
</feature>
<evidence type="ECO:0000256" key="2">
    <source>
        <dbReference type="SAM" id="SignalP"/>
    </source>
</evidence>
<feature type="signal peptide" evidence="2">
    <location>
        <begin position="1"/>
        <end position="24"/>
    </location>
</feature>
<organism evidence="3 4">
    <name type="scientific">Meloidogyne graminicola</name>
    <dbReference type="NCBI Taxonomy" id="189291"/>
    <lineage>
        <taxon>Eukaryota</taxon>
        <taxon>Metazoa</taxon>
        <taxon>Ecdysozoa</taxon>
        <taxon>Nematoda</taxon>
        <taxon>Chromadorea</taxon>
        <taxon>Rhabditida</taxon>
        <taxon>Tylenchina</taxon>
        <taxon>Tylenchomorpha</taxon>
        <taxon>Tylenchoidea</taxon>
        <taxon>Meloidogynidae</taxon>
        <taxon>Meloidogyninae</taxon>
        <taxon>Meloidogyne</taxon>
    </lineage>
</organism>
<keyword evidence="1" id="KW-1133">Transmembrane helix</keyword>
<gene>
    <name evidence="3" type="ORF">Mgra_00008081</name>
</gene>
<dbReference type="AlphaFoldDB" id="A0A8S9ZGX0"/>
<comment type="caution">
    <text evidence="3">The sequence shown here is derived from an EMBL/GenBank/DDBJ whole genome shotgun (WGS) entry which is preliminary data.</text>
</comment>
<proteinExistence type="predicted"/>